<dbReference type="OrthoDB" id="4339136at2"/>
<feature type="compositionally biased region" description="Low complexity" evidence="1">
    <location>
        <begin position="28"/>
        <end position="72"/>
    </location>
</feature>
<feature type="transmembrane region" description="Helical" evidence="2">
    <location>
        <begin position="319"/>
        <end position="339"/>
    </location>
</feature>
<evidence type="ECO:0000313" key="3">
    <source>
        <dbReference type="EMBL" id="AZQ72917.1"/>
    </source>
</evidence>
<evidence type="ECO:0000256" key="1">
    <source>
        <dbReference type="SAM" id="MobiDB-lite"/>
    </source>
</evidence>
<keyword evidence="2" id="KW-0472">Membrane</keyword>
<feature type="region of interest" description="Disordered" evidence="1">
    <location>
        <begin position="1"/>
        <end position="133"/>
    </location>
</feature>
<feature type="compositionally biased region" description="Polar residues" evidence="1">
    <location>
        <begin position="80"/>
        <end position="97"/>
    </location>
</feature>
<evidence type="ECO:0000313" key="4">
    <source>
        <dbReference type="Proteomes" id="UP000267900"/>
    </source>
</evidence>
<sequence>MSEQHHRNPYDPYDQHGQYPQYEPPPQGYGSYDYDYDGQQQAPHQGQPQHQPQHQAPQHQQPAAWPQPQQDYQQHDEPHTQTWQTQSWDTHSWQQQDPAPAYDGSWDREPAGYEPPAPLPVPRPQGAVVPAPVPGELAERPAAAVAPMTAAEKAKAEGRPQIVSPGLQPALITAVLAGLLAAAAPLARPALAVPVVLLQAVTAAGWFRLNGMWPARQGIALAFLGGVAADVGLLATDTAKAPTVLLGTLGVWILLVVVLQLRSHAGSDERLYGLTAATASSALAVMAGGHLAADPDAVVIGALGVAAAVLARALPLPSVAAPVVALIAATGAGIAGGQLTGFGPTAALLGLAAGVCALAGLRVASYDYPSRFVHMTAGVALPLALAAPVVYVLGRALG</sequence>
<name>A0A3S9PKS3_STRLT</name>
<reference evidence="3 4" key="1">
    <citation type="submission" date="2018-12" db="EMBL/GenBank/DDBJ databases">
        <title>The whole draft genome of Streptomyce luteoverticillatus CGMCC 15060.</title>
        <authorList>
            <person name="Feng Z."/>
            <person name="Chen G."/>
            <person name="Zhang J."/>
            <person name="Zhu H."/>
            <person name="Yu X."/>
            <person name="Zhang W."/>
            <person name="Zhang X."/>
        </authorList>
    </citation>
    <scope>NUCLEOTIDE SEQUENCE [LARGE SCALE GENOMIC DNA]</scope>
    <source>
        <strain evidence="3 4">CGMCC 15060</strain>
    </source>
</reference>
<evidence type="ECO:0000256" key="2">
    <source>
        <dbReference type="SAM" id="Phobius"/>
    </source>
</evidence>
<keyword evidence="2" id="KW-1133">Transmembrane helix</keyword>
<feature type="transmembrane region" description="Helical" evidence="2">
    <location>
        <begin position="241"/>
        <end position="259"/>
    </location>
</feature>
<dbReference type="RefSeq" id="WP_126915431.1">
    <property type="nucleotide sequence ID" value="NZ_CP034587.1"/>
</dbReference>
<feature type="transmembrane region" description="Helical" evidence="2">
    <location>
        <begin position="162"/>
        <end position="184"/>
    </location>
</feature>
<dbReference type="EMBL" id="CP034587">
    <property type="protein sequence ID" value="AZQ72917.1"/>
    <property type="molecule type" value="Genomic_DNA"/>
</dbReference>
<feature type="transmembrane region" description="Helical" evidence="2">
    <location>
        <begin position="190"/>
        <end position="207"/>
    </location>
</feature>
<keyword evidence="2" id="KW-0812">Transmembrane</keyword>
<gene>
    <name evidence="3" type="ORF">EKH77_18395</name>
</gene>
<dbReference type="Proteomes" id="UP000267900">
    <property type="component" value="Chromosome"/>
</dbReference>
<proteinExistence type="predicted"/>
<feature type="transmembrane region" description="Helical" evidence="2">
    <location>
        <begin position="345"/>
        <end position="365"/>
    </location>
</feature>
<feature type="transmembrane region" description="Helical" evidence="2">
    <location>
        <begin position="372"/>
        <end position="393"/>
    </location>
</feature>
<protein>
    <recommendedName>
        <fullName evidence="5">Peptidase C83 domain-containing protein</fullName>
    </recommendedName>
</protein>
<keyword evidence="4" id="KW-1185">Reference proteome</keyword>
<dbReference type="AlphaFoldDB" id="A0A3S9PKS3"/>
<feature type="transmembrane region" description="Helical" evidence="2">
    <location>
        <begin position="271"/>
        <end position="291"/>
    </location>
</feature>
<organism evidence="3 4">
    <name type="scientific">Streptomyces luteoverticillatus</name>
    <name type="common">Streptoverticillium luteoverticillatus</name>
    <dbReference type="NCBI Taxonomy" id="66425"/>
    <lineage>
        <taxon>Bacteria</taxon>
        <taxon>Bacillati</taxon>
        <taxon>Actinomycetota</taxon>
        <taxon>Actinomycetes</taxon>
        <taxon>Kitasatosporales</taxon>
        <taxon>Streptomycetaceae</taxon>
        <taxon>Streptomyces</taxon>
    </lineage>
</organism>
<feature type="transmembrane region" description="Helical" evidence="2">
    <location>
        <begin position="219"/>
        <end position="235"/>
    </location>
</feature>
<feature type="compositionally biased region" description="Low complexity" evidence="1">
    <location>
        <begin position="124"/>
        <end position="133"/>
    </location>
</feature>
<feature type="compositionally biased region" description="Pro residues" evidence="1">
    <location>
        <begin position="113"/>
        <end position="123"/>
    </location>
</feature>
<evidence type="ECO:0008006" key="5">
    <source>
        <dbReference type="Google" id="ProtNLM"/>
    </source>
</evidence>
<accession>A0A3S9PKS3</accession>